<dbReference type="Proteomes" id="UP000184394">
    <property type="component" value="Unassembled WGS sequence"/>
</dbReference>
<feature type="region of interest" description="Disordered" evidence="1">
    <location>
        <begin position="206"/>
        <end position="229"/>
    </location>
</feature>
<reference evidence="2 3" key="1">
    <citation type="submission" date="2016-11" db="EMBL/GenBank/DDBJ databases">
        <authorList>
            <person name="Jaros S."/>
            <person name="Januszkiewicz K."/>
            <person name="Wedrychowicz H."/>
        </authorList>
    </citation>
    <scope>NUCLEOTIDE SEQUENCE [LARGE SCALE GENOMIC DNA]</scope>
    <source>
        <strain evidence="2 3">Y1</strain>
    </source>
</reference>
<proteinExistence type="predicted"/>
<feature type="compositionally biased region" description="Basic and acidic residues" evidence="1">
    <location>
        <begin position="220"/>
        <end position="229"/>
    </location>
</feature>
<protein>
    <submittedName>
        <fullName evidence="2">Uncharacterized protein</fullName>
    </submittedName>
</protein>
<name>A0A1M7GB35_RUMFL</name>
<sequence>MKLATTPYQLTMFIMIEQTKIAIINSNLVDLQNTPNLTARLNQLLFGAYKALEPEGELFFDYGDKEIYSITRIANGKQNVGYALRELIEYGKYNFDGHWRLYEPISEEGFQYMLDNYMEPTEAGKMISYIKDVIYNDELISNEDKDAYKKLLEEKKRAEFLYKALIEIALRANIKTSEPSCAILEARNNLSAMSAIQCRALDYEMEAERDKSRKKGKNQKKSDKYSDKS</sequence>
<organism evidence="2 3">
    <name type="scientific">Ruminococcus flavefaciens</name>
    <dbReference type="NCBI Taxonomy" id="1265"/>
    <lineage>
        <taxon>Bacteria</taxon>
        <taxon>Bacillati</taxon>
        <taxon>Bacillota</taxon>
        <taxon>Clostridia</taxon>
        <taxon>Eubacteriales</taxon>
        <taxon>Oscillospiraceae</taxon>
        <taxon>Ruminococcus</taxon>
    </lineage>
</organism>
<dbReference type="RefSeq" id="WP_072947827.1">
    <property type="nucleotide sequence ID" value="NZ_FRCT01000001.1"/>
</dbReference>
<evidence type="ECO:0000256" key="1">
    <source>
        <dbReference type="SAM" id="MobiDB-lite"/>
    </source>
</evidence>
<dbReference type="EMBL" id="FRCT01000001">
    <property type="protein sequence ID" value="SHM13483.1"/>
    <property type="molecule type" value="Genomic_DNA"/>
</dbReference>
<evidence type="ECO:0000313" key="2">
    <source>
        <dbReference type="EMBL" id="SHM13483.1"/>
    </source>
</evidence>
<gene>
    <name evidence="2" type="ORF">SAMN04487860_101185</name>
</gene>
<evidence type="ECO:0000313" key="3">
    <source>
        <dbReference type="Proteomes" id="UP000184394"/>
    </source>
</evidence>
<accession>A0A1M7GB35</accession>
<dbReference type="AlphaFoldDB" id="A0A1M7GB35"/>